<keyword evidence="1" id="KW-0812">Transmembrane</keyword>
<proteinExistence type="predicted"/>
<dbReference type="EMBL" id="RJUG01000004">
    <property type="protein sequence ID" value="ROI07796.1"/>
    <property type="molecule type" value="Genomic_DNA"/>
</dbReference>
<gene>
    <name evidence="3" type="ORF">EGI11_08935</name>
</gene>
<evidence type="ECO:0000313" key="3">
    <source>
        <dbReference type="EMBL" id="ROI07796.1"/>
    </source>
</evidence>
<dbReference type="AlphaFoldDB" id="A0A3N0WRS0"/>
<accession>A0A3N0WRS0</accession>
<feature type="transmembrane region" description="Helical" evidence="1">
    <location>
        <begin position="259"/>
        <end position="277"/>
    </location>
</feature>
<comment type="caution">
    <text evidence="3">The sequence shown here is derived from an EMBL/GenBank/DDBJ whole genome shotgun (WGS) entry which is preliminary data.</text>
</comment>
<keyword evidence="1" id="KW-1133">Transmembrane helix</keyword>
<feature type="domain" description="Peptidase M56" evidence="2">
    <location>
        <begin position="113"/>
        <end position="249"/>
    </location>
</feature>
<evidence type="ECO:0000256" key="1">
    <source>
        <dbReference type="SAM" id="Phobius"/>
    </source>
</evidence>
<dbReference type="InterPro" id="IPR052173">
    <property type="entry name" value="Beta-lactam_resp_regulator"/>
</dbReference>
<dbReference type="PANTHER" id="PTHR34978">
    <property type="entry name" value="POSSIBLE SENSOR-TRANSDUCER PROTEIN BLAR"/>
    <property type="match status" value="1"/>
</dbReference>
<dbReference type="OrthoDB" id="1522859at2"/>
<dbReference type="RefSeq" id="WP_123266113.1">
    <property type="nucleotide sequence ID" value="NZ_RJUG01000004.1"/>
</dbReference>
<evidence type="ECO:0000259" key="2">
    <source>
        <dbReference type="Pfam" id="PF05569"/>
    </source>
</evidence>
<keyword evidence="1" id="KW-0472">Membrane</keyword>
<dbReference type="InterPro" id="IPR008756">
    <property type="entry name" value="Peptidase_M56"/>
</dbReference>
<evidence type="ECO:0000313" key="4">
    <source>
        <dbReference type="Proteomes" id="UP000270224"/>
    </source>
</evidence>
<sequence length="459" mass="52150">MVLLVFKIILCSSLLIGFYFLFLEKERTLRFNRFFLLTALIFSYSIPFISIPEIFPAKTGKILVFGETSQTVVSASSKLSETSSINYLFLFYAAISVFFLLKFIYSFIKIKRIKGEKLLYKNQKVLLSDKIEVPFSFLNTVFLPVKQPKNSDIEEQIFLHEKCHVDQKHSFDLLFLEFLKIISWFNPALFFYKKAMIANHEFLADEFVLQHHFDVKDYQKLILTEIGSSEKFALSHQFNFNNTKKRFIMMTTKNSRAAGLKKLAFLPVLAILALFFTKKINAQTTANKVPEQKVSPEIKDIPIPEVKSIVPDVKVFEAKTPKIEEVPHVEMDTIRKKVSAQEDAPVPPPPPPPTDAVKTLPEFPGGANALRQIIAQTFDTSVIQNIQGVVKTTALISIDENGKVTGIVAEGDNFAFNKETERATKFATDGKLFKPATEDGVPVKTVMKMPITMKFDNFK</sequence>
<reference evidence="4" key="1">
    <citation type="submission" date="2018-11" db="EMBL/GenBank/DDBJ databases">
        <title>Proposal to divide the Flavobacteriaceae and reorganize its genera based on Amino Acid Identity values calculated from whole genome sequences.</title>
        <authorList>
            <person name="Nicholson A.C."/>
            <person name="Gulvik C.A."/>
            <person name="Whitney A.M."/>
            <person name="Humrighouse B.W."/>
            <person name="Bell M."/>
            <person name="Holmens B."/>
            <person name="Steigerwalt A."/>
            <person name="Villarma A."/>
            <person name="Sheth M."/>
            <person name="Batra D."/>
            <person name="Pryor J."/>
            <person name="Bernardet J.-F."/>
            <person name="Hugo C."/>
            <person name="Kampfer P."/>
            <person name="Newman J."/>
            <person name="Mcquiston J.R."/>
        </authorList>
    </citation>
    <scope>NUCLEOTIDE SEQUENCE [LARGE SCALE GENOMIC DNA]</scope>
    <source>
        <strain evidence="4">H3056</strain>
    </source>
</reference>
<feature type="transmembrane region" description="Helical" evidence="1">
    <location>
        <begin position="6"/>
        <end position="22"/>
    </location>
</feature>
<dbReference type="Proteomes" id="UP000270224">
    <property type="component" value="Unassembled WGS sequence"/>
</dbReference>
<feature type="transmembrane region" description="Helical" evidence="1">
    <location>
        <begin position="34"/>
        <end position="55"/>
    </location>
</feature>
<feature type="transmembrane region" description="Helical" evidence="1">
    <location>
        <begin position="87"/>
        <end position="108"/>
    </location>
</feature>
<dbReference type="PANTHER" id="PTHR34978:SF3">
    <property type="entry name" value="SLR0241 PROTEIN"/>
    <property type="match status" value="1"/>
</dbReference>
<name>A0A3N0WRS0_9FLAO</name>
<dbReference type="Pfam" id="PF05569">
    <property type="entry name" value="Peptidase_M56"/>
    <property type="match status" value="1"/>
</dbReference>
<protein>
    <recommendedName>
        <fullName evidence="2">Peptidase M56 domain-containing protein</fullName>
    </recommendedName>
</protein>
<organism evidence="3 4">
    <name type="scientific">Kaistella daneshvariae</name>
    <dbReference type="NCBI Taxonomy" id="2487074"/>
    <lineage>
        <taxon>Bacteria</taxon>
        <taxon>Pseudomonadati</taxon>
        <taxon>Bacteroidota</taxon>
        <taxon>Flavobacteriia</taxon>
        <taxon>Flavobacteriales</taxon>
        <taxon>Weeksellaceae</taxon>
        <taxon>Chryseobacterium group</taxon>
        <taxon>Kaistella</taxon>
    </lineage>
</organism>
<dbReference type="CDD" id="cd07341">
    <property type="entry name" value="M56_BlaR1_MecR1_like"/>
    <property type="match status" value="1"/>
</dbReference>